<reference evidence="3" key="1">
    <citation type="journal article" date="2023" name="IMA Fungus">
        <title>Comparative genomic study of the Penicillium genus elucidates a diverse pangenome and 15 lateral gene transfer events.</title>
        <authorList>
            <person name="Petersen C."/>
            <person name="Sorensen T."/>
            <person name="Nielsen M.R."/>
            <person name="Sondergaard T.E."/>
            <person name="Sorensen J.L."/>
            <person name="Fitzpatrick D.A."/>
            <person name="Frisvad J.C."/>
            <person name="Nielsen K.L."/>
        </authorList>
    </citation>
    <scope>NUCLEOTIDE SEQUENCE</scope>
    <source>
        <strain evidence="3">IBT 17514</strain>
    </source>
</reference>
<feature type="compositionally biased region" description="Low complexity" evidence="1">
    <location>
        <begin position="219"/>
        <end position="237"/>
    </location>
</feature>
<comment type="caution">
    <text evidence="3">The sequence shown here is derived from an EMBL/GenBank/DDBJ whole genome shotgun (WGS) entry which is preliminary data.</text>
</comment>
<feature type="transmembrane region" description="Helical" evidence="2">
    <location>
        <begin position="29"/>
        <end position="51"/>
    </location>
</feature>
<dbReference type="Proteomes" id="UP001215712">
    <property type="component" value="Unassembled WGS sequence"/>
</dbReference>
<evidence type="ECO:0000313" key="4">
    <source>
        <dbReference type="Proteomes" id="UP001215712"/>
    </source>
</evidence>
<keyword evidence="2" id="KW-1133">Transmembrane helix</keyword>
<evidence type="ECO:0000313" key="3">
    <source>
        <dbReference type="EMBL" id="KAJ5728180.1"/>
    </source>
</evidence>
<evidence type="ECO:0000256" key="2">
    <source>
        <dbReference type="SAM" id="Phobius"/>
    </source>
</evidence>
<accession>A0AAD6HP90</accession>
<proteinExistence type="predicted"/>
<feature type="transmembrane region" description="Helical" evidence="2">
    <location>
        <begin position="98"/>
        <end position="118"/>
    </location>
</feature>
<dbReference type="AlphaFoldDB" id="A0AAD6HP90"/>
<feature type="region of interest" description="Disordered" evidence="1">
    <location>
        <begin position="218"/>
        <end position="237"/>
    </location>
</feature>
<keyword evidence="4" id="KW-1185">Reference proteome</keyword>
<keyword evidence="2" id="KW-0812">Transmembrane</keyword>
<sequence>MPTTPSEYGGLLVPPQSQRLSANGEPRSWRFASALGGIILLIGYLTLAVVFGDSKADPEVNTAAAVIISLFFVALTHTASVAIAFFQRRRKLFLLKSLFVPYALINLIALFNILLNIFARNLRPLSTLRVVAIGLSGGFTIIYACAALLIYRGYGSVEGYRREDGTPLLSDEEMQRRQLARLLEERPVIQSSPETSFSTYRLEIPTLEPVQKTWDRHNSAGSLSHSRSWSSVSQSVG</sequence>
<gene>
    <name evidence="3" type="ORF">N7493_004510</name>
</gene>
<feature type="transmembrane region" description="Helical" evidence="2">
    <location>
        <begin position="63"/>
        <end position="86"/>
    </location>
</feature>
<evidence type="ECO:0000256" key="1">
    <source>
        <dbReference type="SAM" id="MobiDB-lite"/>
    </source>
</evidence>
<feature type="transmembrane region" description="Helical" evidence="2">
    <location>
        <begin position="130"/>
        <end position="151"/>
    </location>
</feature>
<reference evidence="3" key="2">
    <citation type="submission" date="2023-01" db="EMBL/GenBank/DDBJ databases">
        <authorList>
            <person name="Petersen C."/>
        </authorList>
    </citation>
    <scope>NUCLEOTIDE SEQUENCE</scope>
    <source>
        <strain evidence="3">IBT 17514</strain>
    </source>
</reference>
<organism evidence="3 4">
    <name type="scientific">Penicillium malachiteum</name>
    <dbReference type="NCBI Taxonomy" id="1324776"/>
    <lineage>
        <taxon>Eukaryota</taxon>
        <taxon>Fungi</taxon>
        <taxon>Dikarya</taxon>
        <taxon>Ascomycota</taxon>
        <taxon>Pezizomycotina</taxon>
        <taxon>Eurotiomycetes</taxon>
        <taxon>Eurotiomycetidae</taxon>
        <taxon>Eurotiales</taxon>
        <taxon>Aspergillaceae</taxon>
        <taxon>Penicillium</taxon>
    </lineage>
</organism>
<dbReference type="EMBL" id="JAQJAN010000005">
    <property type="protein sequence ID" value="KAJ5728180.1"/>
    <property type="molecule type" value="Genomic_DNA"/>
</dbReference>
<name>A0AAD6HP90_9EURO</name>
<keyword evidence="2" id="KW-0472">Membrane</keyword>
<protein>
    <submittedName>
        <fullName evidence="3">Uncharacterized protein</fullName>
    </submittedName>
</protein>